<dbReference type="GO" id="GO:0015385">
    <property type="term" value="F:sodium:proton antiporter activity"/>
    <property type="evidence" value="ECO:0007669"/>
    <property type="project" value="InterPro"/>
</dbReference>
<evidence type="ECO:0000256" key="1">
    <source>
        <dbReference type="ARBA" id="ARBA00004651"/>
    </source>
</evidence>
<dbReference type="GO" id="GO:0005886">
    <property type="term" value="C:plasma membrane"/>
    <property type="evidence" value="ECO:0007669"/>
    <property type="project" value="UniProtKB-SubCell"/>
</dbReference>
<feature type="transmembrane region" description="Helical" evidence="11">
    <location>
        <begin position="253"/>
        <end position="269"/>
    </location>
</feature>
<evidence type="ECO:0000256" key="2">
    <source>
        <dbReference type="ARBA" id="ARBA00022448"/>
    </source>
</evidence>
<evidence type="ECO:0000256" key="6">
    <source>
        <dbReference type="ARBA" id="ARBA00023053"/>
    </source>
</evidence>
<comment type="caution">
    <text evidence="13">The sequence shown here is derived from an EMBL/GenBank/DDBJ whole genome shotgun (WGS) entry which is preliminary data.</text>
</comment>
<evidence type="ECO:0000256" key="5">
    <source>
        <dbReference type="ARBA" id="ARBA00022989"/>
    </source>
</evidence>
<evidence type="ECO:0000259" key="12">
    <source>
        <dbReference type="Pfam" id="PF00999"/>
    </source>
</evidence>
<feature type="transmembrane region" description="Helical" evidence="11">
    <location>
        <begin position="197"/>
        <end position="218"/>
    </location>
</feature>
<dbReference type="GO" id="GO:0051453">
    <property type="term" value="P:regulation of intracellular pH"/>
    <property type="evidence" value="ECO:0007669"/>
    <property type="project" value="TreeGrafter"/>
</dbReference>
<feature type="transmembrane region" description="Helical" evidence="11">
    <location>
        <begin position="323"/>
        <end position="349"/>
    </location>
</feature>
<keyword evidence="14" id="KW-1185">Reference proteome</keyword>
<dbReference type="GO" id="GO:0098719">
    <property type="term" value="P:sodium ion import across plasma membrane"/>
    <property type="evidence" value="ECO:0007669"/>
    <property type="project" value="TreeGrafter"/>
</dbReference>
<keyword evidence="2" id="KW-0813">Transport</keyword>
<feature type="compositionally biased region" description="Basic and acidic residues" evidence="10">
    <location>
        <begin position="641"/>
        <end position="651"/>
    </location>
</feature>
<organism evidence="13 14">
    <name type="scientific">Secundilactobacillus folii</name>
    <dbReference type="NCBI Taxonomy" id="2678357"/>
    <lineage>
        <taxon>Bacteria</taxon>
        <taxon>Bacillati</taxon>
        <taxon>Bacillota</taxon>
        <taxon>Bacilli</taxon>
        <taxon>Lactobacillales</taxon>
        <taxon>Lactobacillaceae</taxon>
        <taxon>Secundilactobacillus</taxon>
    </lineage>
</organism>
<accession>A0A7X2XXA3</accession>
<keyword evidence="8 11" id="KW-0472">Membrane</keyword>
<feature type="transmembrane region" description="Helical" evidence="11">
    <location>
        <begin position="230"/>
        <end position="247"/>
    </location>
</feature>
<dbReference type="InterPro" id="IPR018422">
    <property type="entry name" value="Cation/H_exchanger_CPA1"/>
</dbReference>
<evidence type="ECO:0000256" key="4">
    <source>
        <dbReference type="ARBA" id="ARBA00022692"/>
    </source>
</evidence>
<dbReference type="EMBL" id="WNJO01000023">
    <property type="protein sequence ID" value="MTV83289.1"/>
    <property type="molecule type" value="Genomic_DNA"/>
</dbReference>
<protein>
    <submittedName>
        <fullName evidence="13">Na+/H+ antiporter</fullName>
    </submittedName>
</protein>
<keyword evidence="7" id="KW-0406">Ion transport</keyword>
<feature type="domain" description="Cation/H+ exchanger transmembrane" evidence="12">
    <location>
        <begin position="26"/>
        <end position="413"/>
    </location>
</feature>
<keyword evidence="6" id="KW-0915">Sodium</keyword>
<evidence type="ECO:0000313" key="14">
    <source>
        <dbReference type="Proteomes" id="UP000466388"/>
    </source>
</evidence>
<evidence type="ECO:0000256" key="11">
    <source>
        <dbReference type="SAM" id="Phobius"/>
    </source>
</evidence>
<feature type="region of interest" description="Disordered" evidence="10">
    <location>
        <begin position="628"/>
        <end position="651"/>
    </location>
</feature>
<evidence type="ECO:0000256" key="10">
    <source>
        <dbReference type="SAM" id="MobiDB-lite"/>
    </source>
</evidence>
<gene>
    <name evidence="13" type="ORF">GM612_11735</name>
</gene>
<keyword evidence="3" id="KW-1003">Cell membrane</keyword>
<proteinExistence type="predicted"/>
<evidence type="ECO:0000256" key="9">
    <source>
        <dbReference type="ARBA" id="ARBA00023201"/>
    </source>
</evidence>
<evidence type="ECO:0000256" key="7">
    <source>
        <dbReference type="ARBA" id="ARBA00023065"/>
    </source>
</evidence>
<evidence type="ECO:0000256" key="3">
    <source>
        <dbReference type="ARBA" id="ARBA00022475"/>
    </source>
</evidence>
<feature type="transmembrane region" description="Helical" evidence="11">
    <location>
        <begin position="99"/>
        <end position="121"/>
    </location>
</feature>
<dbReference type="GO" id="GO:0015386">
    <property type="term" value="F:potassium:proton antiporter activity"/>
    <property type="evidence" value="ECO:0007669"/>
    <property type="project" value="TreeGrafter"/>
</dbReference>
<keyword evidence="5 11" id="KW-1133">Transmembrane helix</keyword>
<keyword evidence="4 11" id="KW-0812">Transmembrane</keyword>
<feature type="transmembrane region" description="Helical" evidence="11">
    <location>
        <begin position="290"/>
        <end position="311"/>
    </location>
</feature>
<feature type="transmembrane region" description="Helical" evidence="11">
    <location>
        <begin position="395"/>
        <end position="419"/>
    </location>
</feature>
<dbReference type="PANTHER" id="PTHR10110:SF86">
    <property type="entry name" value="SODIUM_HYDROGEN EXCHANGER 7"/>
    <property type="match status" value="1"/>
</dbReference>
<keyword evidence="9" id="KW-0739">Sodium transport</keyword>
<dbReference type="AlphaFoldDB" id="A0A7X2XXA3"/>
<sequence length="802" mass="90323">MSYNLVIKFGGVTGMTSFFTIILLVIAAIAANIVYDIYPKIPLAFYQIGAGVLLSLVPLFNNFHLQPEVFMLAIIAPLMFNDGQNTDTHLLRRNLNSTVSLAIILALVTIVIGGILTHALWSLLPLALSFALAAIVTPTDAVAVSSITNNIEMPEHVMGTLENESLFNDASGIVALDLALTAYTTGQFSLTQGLEHFLVVFFGGILVGIVLGLVIVMIRIQFQRQTLDTIAVILPFNLMTPFVVYLAAEHLGLSGILAVVAAGIVHGLQGQRLRLTSTQTQLVTKTTWEVVTNLLNGFVFVLLGASGPSVWNDLSRTEVNHLPILLVIAVALYLLMVVMRFLWCLFSLVSLPNKETRIKDSFLIAISGVHGTITLAMAFSLPLTVAGHAFPYRSAIILIAGTIILLSLILPTLILPLILPHKKQAFTDEEFNDYLVRMVNFAIESLKNHQPNAAALTSVIEVLNSQKNQLRKNADSKVVNQLLERSETAERAAISEMIENGEVDRQVGWQYSRIASLQTQFAFLSPLARFKMWVKMIFFRIFPQSSNKRYQQQIDQQRQNKLQWLKDHGSTDQYQKFKTFYEQHKGEYTARFQENQNNNQLHLSSDLGKANQKGSKSKHPGQRQFLAVPDDQNNTHHHLSQRTEKQKTIDKESQARITEVTLSMAENPSQNRHRRHTLSRKQRREFYQQSRSGGFSEEYLAAFQKINEKGYAAVMSYLDSVETDDNQLEVDVVRHFYNVRRNRFNKAESSADEENELFLMAFQYEYSFVQNAEKRENPPSELVKELHTKISMDQMVYIQNGD</sequence>
<comment type="subcellular location">
    <subcellularLocation>
        <location evidence="1">Cell membrane</location>
        <topology evidence="1">Multi-pass membrane protein</topology>
    </subcellularLocation>
</comment>
<evidence type="ECO:0000313" key="13">
    <source>
        <dbReference type="EMBL" id="MTV83289.1"/>
    </source>
</evidence>
<name>A0A7X2XXA3_9LACO</name>
<reference evidence="13 14" key="1">
    <citation type="submission" date="2019-11" db="EMBL/GenBank/DDBJ databases">
        <title>Lactobacillus sp. nov. CRM56-3, isolated from fermented tea leaves.</title>
        <authorList>
            <person name="Phuengjayaem S."/>
            <person name="Tanasupawat S."/>
        </authorList>
    </citation>
    <scope>NUCLEOTIDE SEQUENCE [LARGE SCALE GENOMIC DNA]</scope>
    <source>
        <strain evidence="13 14">CRM56-3</strain>
    </source>
</reference>
<dbReference type="Proteomes" id="UP000466388">
    <property type="component" value="Unassembled WGS sequence"/>
</dbReference>
<evidence type="ECO:0000256" key="8">
    <source>
        <dbReference type="ARBA" id="ARBA00023136"/>
    </source>
</evidence>
<dbReference type="PANTHER" id="PTHR10110">
    <property type="entry name" value="SODIUM/HYDROGEN EXCHANGER"/>
    <property type="match status" value="1"/>
</dbReference>
<feature type="transmembrane region" description="Helical" evidence="11">
    <location>
        <begin position="12"/>
        <end position="35"/>
    </location>
</feature>
<dbReference type="InterPro" id="IPR006153">
    <property type="entry name" value="Cation/H_exchanger_TM"/>
</dbReference>
<dbReference type="Pfam" id="PF00999">
    <property type="entry name" value="Na_H_Exchanger"/>
    <property type="match status" value="1"/>
</dbReference>
<feature type="transmembrane region" description="Helical" evidence="11">
    <location>
        <begin position="361"/>
        <end position="383"/>
    </location>
</feature>
<dbReference type="Gene3D" id="6.10.140.1330">
    <property type="match status" value="1"/>
</dbReference>
<feature type="transmembrane region" description="Helical" evidence="11">
    <location>
        <begin position="41"/>
        <end position="61"/>
    </location>
</feature>